<dbReference type="SUPFAM" id="SSF51445">
    <property type="entry name" value="(Trans)glycosidases"/>
    <property type="match status" value="1"/>
</dbReference>
<dbReference type="AlphaFoldDB" id="A0A402CNL9"/>
<dbReference type="Pfam" id="PF00150">
    <property type="entry name" value="Cellulase"/>
    <property type="match status" value="1"/>
</dbReference>
<evidence type="ECO:0000313" key="5">
    <source>
        <dbReference type="Proteomes" id="UP000287394"/>
    </source>
</evidence>
<dbReference type="RefSeq" id="WP_119318973.1">
    <property type="nucleotide sequence ID" value="NZ_AP025739.1"/>
</dbReference>
<comment type="similarity">
    <text evidence="3">Belongs to the glycosyl hydrolase 5 (cellulase A) family.</text>
</comment>
<proteinExistence type="inferred from homology"/>
<dbReference type="OrthoDB" id="9800955at2"/>
<dbReference type="Proteomes" id="UP000287394">
    <property type="component" value="Chromosome"/>
</dbReference>
<evidence type="ECO:0000256" key="2">
    <source>
        <dbReference type="ARBA" id="ARBA00023295"/>
    </source>
</evidence>
<keyword evidence="2 3" id="KW-0326">Glycosidase</keyword>
<reference evidence="4 5" key="1">
    <citation type="journal article" date="2019" name="Int. J. Syst. Evol. Microbiol.">
        <title>Capsulimonas corticalis gen. nov., sp. nov., an aerobic capsulated bacterium, of a novel bacterial order, Capsulimonadales ord. nov., of the class Armatimonadia of the phylum Armatimonadetes.</title>
        <authorList>
            <person name="Li J."/>
            <person name="Kudo C."/>
            <person name="Tonouchi A."/>
        </authorList>
    </citation>
    <scope>NUCLEOTIDE SEQUENCE [LARGE SCALE GENOMIC DNA]</scope>
    <source>
        <strain evidence="4 5">AX-7</strain>
    </source>
</reference>
<dbReference type="GO" id="GO:0004553">
    <property type="term" value="F:hydrolase activity, hydrolyzing O-glycosyl compounds"/>
    <property type="evidence" value="ECO:0007669"/>
    <property type="project" value="InterPro"/>
</dbReference>
<organism evidence="4 5">
    <name type="scientific">Capsulimonas corticalis</name>
    <dbReference type="NCBI Taxonomy" id="2219043"/>
    <lineage>
        <taxon>Bacteria</taxon>
        <taxon>Bacillati</taxon>
        <taxon>Armatimonadota</taxon>
        <taxon>Armatimonadia</taxon>
        <taxon>Capsulimonadales</taxon>
        <taxon>Capsulimonadaceae</taxon>
        <taxon>Capsulimonas</taxon>
    </lineage>
</organism>
<name>A0A402CNL9_9BACT</name>
<keyword evidence="1 3" id="KW-0378">Hydrolase</keyword>
<dbReference type="GO" id="GO:0000272">
    <property type="term" value="P:polysaccharide catabolic process"/>
    <property type="evidence" value="ECO:0007669"/>
    <property type="project" value="InterPro"/>
</dbReference>
<dbReference type="InterPro" id="IPR001547">
    <property type="entry name" value="Glyco_hydro_5"/>
</dbReference>
<dbReference type="EMBL" id="AP025739">
    <property type="protein sequence ID" value="BDI33372.1"/>
    <property type="molecule type" value="Genomic_DNA"/>
</dbReference>
<accession>A0A402CNL9</accession>
<dbReference type="KEGG" id="ccot:CCAX7_54230"/>
<dbReference type="Gene3D" id="3.20.20.80">
    <property type="entry name" value="Glycosidases"/>
    <property type="match status" value="1"/>
</dbReference>
<evidence type="ECO:0000313" key="4">
    <source>
        <dbReference type="EMBL" id="BDI33372.1"/>
    </source>
</evidence>
<evidence type="ECO:0000256" key="3">
    <source>
        <dbReference type="RuleBase" id="RU361153"/>
    </source>
</evidence>
<dbReference type="InterPro" id="IPR017853">
    <property type="entry name" value="GH"/>
</dbReference>
<keyword evidence="5" id="KW-1185">Reference proteome</keyword>
<protein>
    <submittedName>
        <fullName evidence="4">Uncharacterized protein</fullName>
    </submittedName>
</protein>
<gene>
    <name evidence="4" type="ORF">CCAX7_54230</name>
</gene>
<evidence type="ECO:0000256" key="1">
    <source>
        <dbReference type="ARBA" id="ARBA00022801"/>
    </source>
</evidence>
<sequence length="623" mass="63650">MKYPRFNFARWGAAAALASLVLCLAPSLRAQSAAVTLSKTNVTATADFAAATFTIEADTALGSAGGNYNVQLFLQNQDTGAYVTVNPGPSVTAAIYPDGSVNTFSFTQALPPGHYGAGKGTLFPAGTNYSGKGAIDFAIPSTNLVISTNHLRVTAPVMTIGAPAAGADGKLHVPFTLQEPVAGAQDVWAMVKGSGGFAQIYVHKPLAAGAKPAAGALYLAPATVAGDSIESLAGEFVTALPARAGIYNLQGGVFNTAWTQLGAWIYPGADFEIGGGSWIVKADPSAYPSVAAALAPLPGRSFFLGGDFGNAIATKGAAANDTVGNFKLLKASGLKVLRFSFDADKYLGSALYQHRVDQDVQNMLAAGVIPEIGPQDMPSGGSSALQQLDTQLATTYKGMPVILCILNEPHGYATWAAWKAVAAPIAQAIKGIDPQTTVVVDAEGYSKDMTAASADPIDGVDFYGWHAYLPASQLTAKAGQGIPVLLEEYNDGSPQFHQALQTIPNLRGVMAWAWTIKGVEDSIGLVKSVDGASFTPTDTGAAILGYYASWIAGQDVAAPAATVPVTNGAGTNGTGTSGSVAGGVGAGAAAVTPDPGFTDAQTAQIKAIADAEFKANLKAAFGF</sequence>